<organism evidence="1">
    <name type="scientific">Dendroctonus ponderosae</name>
    <name type="common">Mountain pine beetle</name>
    <dbReference type="NCBI Taxonomy" id="77166"/>
    <lineage>
        <taxon>Eukaryota</taxon>
        <taxon>Metazoa</taxon>
        <taxon>Ecdysozoa</taxon>
        <taxon>Arthropoda</taxon>
        <taxon>Hexapoda</taxon>
        <taxon>Insecta</taxon>
        <taxon>Pterygota</taxon>
        <taxon>Neoptera</taxon>
        <taxon>Endopterygota</taxon>
        <taxon>Coleoptera</taxon>
        <taxon>Polyphaga</taxon>
        <taxon>Cucujiformia</taxon>
        <taxon>Curculionidae</taxon>
        <taxon>Scolytinae</taxon>
        <taxon>Dendroctonus</taxon>
    </lineage>
</organism>
<dbReference type="PANTHER" id="PTHR10887">
    <property type="entry name" value="DNA2/NAM7 HELICASE FAMILY"/>
    <property type="match status" value="1"/>
</dbReference>
<dbReference type="SUPFAM" id="SSF52540">
    <property type="entry name" value="P-loop containing nucleoside triphosphate hydrolases"/>
    <property type="match status" value="1"/>
</dbReference>
<dbReference type="GO" id="GO:0031380">
    <property type="term" value="C:nuclear RNA-directed RNA polymerase complex"/>
    <property type="evidence" value="ECO:0007669"/>
    <property type="project" value="TreeGrafter"/>
</dbReference>
<gene>
    <name evidence="1" type="ORF">YQE_07542</name>
</gene>
<dbReference type="InterPro" id="IPR041679">
    <property type="entry name" value="DNA2/NAM7-like_C"/>
</dbReference>
<dbReference type="OrthoDB" id="2423195at2759"/>
<accession>N6U2V4</accession>
<dbReference type="InterPro" id="IPR045055">
    <property type="entry name" value="DNA2/NAM7-like"/>
</dbReference>
<dbReference type="SMART" id="SM00438">
    <property type="entry name" value="ZnF_NFX"/>
    <property type="match status" value="2"/>
</dbReference>
<reference evidence="1" key="1">
    <citation type="journal article" date="2013" name="Genome Biol.">
        <title>Draft genome of the mountain pine beetle, Dendroctonus ponderosae Hopkins, a major forest pest.</title>
        <authorList>
            <person name="Keeling C.I."/>
            <person name="Yuen M.M."/>
            <person name="Liao N.Y."/>
            <person name="Docking T.R."/>
            <person name="Chan S.K."/>
            <person name="Taylor G.A."/>
            <person name="Palmquist D.L."/>
            <person name="Jackman S.D."/>
            <person name="Nguyen A."/>
            <person name="Li M."/>
            <person name="Henderson H."/>
            <person name="Janes J.K."/>
            <person name="Zhao Y."/>
            <person name="Pandoh P."/>
            <person name="Moore R."/>
            <person name="Sperling F.A."/>
            <person name="Huber D.P."/>
            <person name="Birol I."/>
            <person name="Jones S.J."/>
            <person name="Bohlmann J."/>
        </authorList>
    </citation>
    <scope>NUCLEOTIDE SEQUENCE</scope>
</reference>
<dbReference type="InterPro" id="IPR027417">
    <property type="entry name" value="P-loop_NTPase"/>
</dbReference>
<feature type="non-terminal residue" evidence="1">
    <location>
        <position position="1"/>
    </location>
</feature>
<evidence type="ECO:0000313" key="1">
    <source>
        <dbReference type="EMBL" id="ENN75900.1"/>
    </source>
</evidence>
<dbReference type="InterPro" id="IPR047187">
    <property type="entry name" value="SF1_C_Upf1"/>
</dbReference>
<dbReference type="GO" id="GO:0031048">
    <property type="term" value="P:regulatory ncRNA-mediated heterochromatin formation"/>
    <property type="evidence" value="ECO:0007669"/>
    <property type="project" value="TreeGrafter"/>
</dbReference>
<dbReference type="FunFam" id="3.40.50.300:FF:001366">
    <property type="entry name" value="ATP binding protein, putative"/>
    <property type="match status" value="1"/>
</dbReference>
<dbReference type="AlphaFoldDB" id="N6U2V4"/>
<dbReference type="PANTHER" id="PTHR10887:SF341">
    <property type="entry name" value="NFX1-TYPE ZINC FINGER-CONTAINING PROTEIN 1"/>
    <property type="match status" value="1"/>
</dbReference>
<sequence length="357" mass="40310">MVLNNVTCHTLNVQHRMKPNICKLIRPHIYPQLTDHESTLSRPPILGVEGCLYFIDHQQPEELCQDESQKNVHESTFMIAFARYLILNGYKADQITILATYLGQMFEMLHEKNKPTNVDLLKDVRISVLDNYQGEESDIVLLSLVRSNTENKVGFLRTQNRVCVALSRARNGLFIIGNMSLLLSSNSENEIWKKVNTVLEEQNAIGSHLLLKCQIHPVKLTKVSKSSDFDKLSEGGCDMICNAELGCGHTCKRLCHIQDREHTQYRCTEECLKYAKNHVPKVKSDAAKIQMRNTFVQDCVIKTVTNASTNLDVEEVDCQKPCKLKLPCGHECANSCSKACGPCKVKVNESDTIALYP</sequence>
<dbReference type="InterPro" id="IPR000967">
    <property type="entry name" value="Znf_NFX1"/>
</dbReference>
<dbReference type="CDD" id="cd18808">
    <property type="entry name" value="SF1_C_Upf1"/>
    <property type="match status" value="1"/>
</dbReference>
<dbReference type="Gene3D" id="3.40.50.300">
    <property type="entry name" value="P-loop containing nucleotide triphosphate hydrolases"/>
    <property type="match status" value="1"/>
</dbReference>
<dbReference type="OMA" id="MIAFARY"/>
<dbReference type="EMBL" id="KB740996">
    <property type="protein sequence ID" value="ENN75900.1"/>
    <property type="molecule type" value="Genomic_DNA"/>
</dbReference>
<proteinExistence type="predicted"/>
<dbReference type="HOGENOM" id="CLU_776747_0_0_1"/>
<dbReference type="GO" id="GO:0008270">
    <property type="term" value="F:zinc ion binding"/>
    <property type="evidence" value="ECO:0007669"/>
    <property type="project" value="InterPro"/>
</dbReference>
<protein>
    <submittedName>
        <fullName evidence="1">Uncharacterized protein</fullName>
    </submittedName>
</protein>
<dbReference type="Pfam" id="PF13087">
    <property type="entry name" value="AAA_12"/>
    <property type="match status" value="1"/>
</dbReference>
<name>N6U2V4_DENPD</name>